<dbReference type="EMBL" id="RSCD01000001">
    <property type="protein sequence ID" value="RSH95553.1"/>
    <property type="molecule type" value="Genomic_DNA"/>
</dbReference>
<reference evidence="2 3" key="1">
    <citation type="submission" date="2018-11" db="EMBL/GenBank/DDBJ databases">
        <title>Genome sequence of Saitozyma podzolica DSM 27192.</title>
        <authorList>
            <person name="Aliyu H."/>
            <person name="Gorte O."/>
            <person name="Ochsenreither K."/>
        </authorList>
    </citation>
    <scope>NUCLEOTIDE SEQUENCE [LARGE SCALE GENOMIC DNA]</scope>
    <source>
        <strain evidence="2 3">DSM 27192</strain>
    </source>
</reference>
<feature type="region of interest" description="Disordered" evidence="1">
    <location>
        <begin position="1"/>
        <end position="107"/>
    </location>
</feature>
<comment type="caution">
    <text evidence="2">The sequence shown here is derived from an EMBL/GenBank/DDBJ whole genome shotgun (WGS) entry which is preliminary data.</text>
</comment>
<evidence type="ECO:0000256" key="1">
    <source>
        <dbReference type="SAM" id="MobiDB-lite"/>
    </source>
</evidence>
<feature type="compositionally biased region" description="Low complexity" evidence="1">
    <location>
        <begin position="57"/>
        <end position="82"/>
    </location>
</feature>
<dbReference type="AlphaFoldDB" id="A0A427YWN3"/>
<organism evidence="2 3">
    <name type="scientific">Saitozyma podzolica</name>
    <dbReference type="NCBI Taxonomy" id="1890683"/>
    <lineage>
        <taxon>Eukaryota</taxon>
        <taxon>Fungi</taxon>
        <taxon>Dikarya</taxon>
        <taxon>Basidiomycota</taxon>
        <taxon>Agaricomycotina</taxon>
        <taxon>Tremellomycetes</taxon>
        <taxon>Tremellales</taxon>
        <taxon>Trimorphomycetaceae</taxon>
        <taxon>Saitozyma</taxon>
    </lineage>
</organism>
<dbReference type="OrthoDB" id="2600259at2759"/>
<dbReference type="Proteomes" id="UP000279259">
    <property type="component" value="Unassembled WGS sequence"/>
</dbReference>
<gene>
    <name evidence="2" type="ORF">EHS25_000645</name>
</gene>
<protein>
    <submittedName>
        <fullName evidence="2">Uncharacterized protein</fullName>
    </submittedName>
</protein>
<sequence length="119" mass="12338">MDPTQNYNAQPEQKMTQTGPPMYQAADGKSYPVSMLPQNYQPYSQVPGPEHSYYGGQQPIAYPQPVAYQQPGAYPQQGQMYPAPSQPGMGAGSHSGAGAGAGAGAAAGLCGKSTHSFAV</sequence>
<feature type="compositionally biased region" description="Polar residues" evidence="1">
    <location>
        <begin position="1"/>
        <end position="19"/>
    </location>
</feature>
<accession>A0A427YWN3</accession>
<evidence type="ECO:0000313" key="3">
    <source>
        <dbReference type="Proteomes" id="UP000279259"/>
    </source>
</evidence>
<keyword evidence="3" id="KW-1185">Reference proteome</keyword>
<evidence type="ECO:0000313" key="2">
    <source>
        <dbReference type="EMBL" id="RSH95553.1"/>
    </source>
</evidence>
<name>A0A427YWN3_9TREE</name>
<feature type="compositionally biased region" description="Gly residues" evidence="1">
    <location>
        <begin position="89"/>
        <end position="105"/>
    </location>
</feature>
<proteinExistence type="predicted"/>